<organism evidence="1 2">
    <name type="scientific">Yoonia vestfoldensis SKA53</name>
    <dbReference type="NCBI Taxonomy" id="314232"/>
    <lineage>
        <taxon>Bacteria</taxon>
        <taxon>Pseudomonadati</taxon>
        <taxon>Pseudomonadota</taxon>
        <taxon>Alphaproteobacteria</taxon>
        <taxon>Rhodobacterales</taxon>
        <taxon>Paracoccaceae</taxon>
        <taxon>Yoonia</taxon>
    </lineage>
</organism>
<proteinExistence type="predicted"/>
<dbReference type="STRING" id="314232.SKA53_05363"/>
<name>A3V6G6_9RHOB</name>
<protein>
    <submittedName>
        <fullName evidence="1">Uncharacterized protein</fullName>
    </submittedName>
</protein>
<sequence>MPDATRSFIRCDGRKVSTRRGWIGTSSPVLGLRPTRAALSRTAKVPKDEILTVSPATSESDTCVSTLSTRSALSLRDRPTSLWTASARSMRVSVLSAIDRFPAISHHIGAGQFQSQ</sequence>
<dbReference type="eggNOG" id="ENOG502ZGZR">
    <property type="taxonomic scope" value="Bacteria"/>
</dbReference>
<evidence type="ECO:0000313" key="1">
    <source>
        <dbReference type="EMBL" id="EAQ06490.1"/>
    </source>
</evidence>
<reference evidence="1 2" key="1">
    <citation type="submission" date="2006-01" db="EMBL/GenBank/DDBJ databases">
        <authorList>
            <person name="Hagstrom A."/>
            <person name="Ferriera S."/>
            <person name="Johnson J."/>
            <person name="Kravitz S."/>
            <person name="Halpern A."/>
            <person name="Remington K."/>
            <person name="Beeson K."/>
            <person name="Tran B."/>
            <person name="Rogers Y.-H."/>
            <person name="Friedman R."/>
            <person name="Venter J.C."/>
        </authorList>
    </citation>
    <scope>NUCLEOTIDE SEQUENCE [LARGE SCALE GENOMIC DNA]</scope>
    <source>
        <strain evidence="1 2">SKA53</strain>
    </source>
</reference>
<dbReference type="HOGENOM" id="CLU_2093879_0_0_5"/>
<dbReference type="AlphaFoldDB" id="A3V6G6"/>
<comment type="caution">
    <text evidence="1">The sequence shown here is derived from an EMBL/GenBank/DDBJ whole genome shotgun (WGS) entry which is preliminary data.</text>
</comment>
<keyword evidence="2" id="KW-1185">Reference proteome</keyword>
<evidence type="ECO:0000313" key="2">
    <source>
        <dbReference type="Proteomes" id="UP000004507"/>
    </source>
</evidence>
<dbReference type="EMBL" id="AAMS01000005">
    <property type="protein sequence ID" value="EAQ06490.1"/>
    <property type="molecule type" value="Genomic_DNA"/>
</dbReference>
<gene>
    <name evidence="1" type="ORF">SKA53_05363</name>
</gene>
<dbReference type="Proteomes" id="UP000004507">
    <property type="component" value="Unassembled WGS sequence"/>
</dbReference>
<accession>A3V6G6</accession>